<dbReference type="GO" id="GO:0007007">
    <property type="term" value="P:inner mitochondrial membrane organization"/>
    <property type="evidence" value="ECO:0007669"/>
    <property type="project" value="TreeGrafter"/>
</dbReference>
<dbReference type="Proteomes" id="UP001174909">
    <property type="component" value="Unassembled WGS sequence"/>
</dbReference>
<dbReference type="Pfam" id="PF07956">
    <property type="entry name" value="DUF1690"/>
    <property type="match status" value="1"/>
</dbReference>
<evidence type="ECO:0000256" key="1">
    <source>
        <dbReference type="SAM" id="MobiDB-lite"/>
    </source>
</evidence>
<gene>
    <name evidence="2" type="ORF">GBAR_LOCUS1375</name>
</gene>
<protein>
    <submittedName>
        <fullName evidence="2">MICOS complex subunit Mic25</fullName>
    </submittedName>
</protein>
<dbReference type="EMBL" id="CASHTH010000206">
    <property type="protein sequence ID" value="CAI7994078.1"/>
    <property type="molecule type" value="Genomic_DNA"/>
</dbReference>
<comment type="caution">
    <text evidence="2">The sequence shown here is derived from an EMBL/GenBank/DDBJ whole genome shotgun (WGS) entry which is preliminary data.</text>
</comment>
<proteinExistence type="predicted"/>
<keyword evidence="3" id="KW-1185">Reference proteome</keyword>
<name>A0AA35W0N6_GEOBA</name>
<dbReference type="GO" id="GO:0061617">
    <property type="term" value="C:MICOS complex"/>
    <property type="evidence" value="ECO:0007669"/>
    <property type="project" value="TreeGrafter"/>
</dbReference>
<reference evidence="2" key="1">
    <citation type="submission" date="2023-03" db="EMBL/GenBank/DDBJ databases">
        <authorList>
            <person name="Steffen K."/>
            <person name="Cardenas P."/>
        </authorList>
    </citation>
    <scope>NUCLEOTIDE SEQUENCE</scope>
</reference>
<feature type="region of interest" description="Disordered" evidence="1">
    <location>
        <begin position="1"/>
        <end position="51"/>
    </location>
</feature>
<dbReference type="InterPro" id="IPR052632">
    <property type="entry name" value="MICOS_subunit_Mic19"/>
</dbReference>
<dbReference type="PANTHER" id="PTHR21588:SF18">
    <property type="entry name" value="MICOS COMPLEX SUBUNIT MIC19"/>
    <property type="match status" value="1"/>
</dbReference>
<accession>A0AA35W0N6</accession>
<evidence type="ECO:0000313" key="2">
    <source>
        <dbReference type="EMBL" id="CAI7994078.1"/>
    </source>
</evidence>
<dbReference type="AlphaFoldDB" id="A0AA35W0N6"/>
<dbReference type="InterPro" id="IPR012471">
    <property type="entry name" value="DUF1690"/>
</dbReference>
<organism evidence="2 3">
    <name type="scientific">Geodia barretti</name>
    <name type="common">Barrett's horny sponge</name>
    <dbReference type="NCBI Taxonomy" id="519541"/>
    <lineage>
        <taxon>Eukaryota</taxon>
        <taxon>Metazoa</taxon>
        <taxon>Porifera</taxon>
        <taxon>Demospongiae</taxon>
        <taxon>Heteroscleromorpha</taxon>
        <taxon>Tetractinellida</taxon>
        <taxon>Astrophorina</taxon>
        <taxon>Geodiidae</taxon>
        <taxon>Geodia</taxon>
    </lineage>
</organism>
<dbReference type="PANTHER" id="PTHR21588">
    <property type="entry name" value="COILED-COIL-HELIX-COILED-COIL-HELIX DOMAIN CONTAINING 6"/>
    <property type="match status" value="1"/>
</dbReference>
<sequence length="144" mass="16328">MTFVPELAVREMGSGQSSGEGEREVTVEERAGEDGPQIIISSALPGGRRGGERREVSVWQRKYELEREKNSELKHVTDDEFVKTVGEIRQKFQEADVLDMLPVCEDKRNEVLRCYQSHPRKPLLCSDEVKAFSSCVETARQVCL</sequence>
<feature type="compositionally biased region" description="Basic and acidic residues" evidence="1">
    <location>
        <begin position="20"/>
        <end position="33"/>
    </location>
</feature>
<evidence type="ECO:0000313" key="3">
    <source>
        <dbReference type="Proteomes" id="UP001174909"/>
    </source>
</evidence>